<comment type="cofactor">
    <cofactor evidence="1">
        <name>FAD</name>
        <dbReference type="ChEBI" id="CHEBI:57692"/>
    </cofactor>
</comment>
<dbReference type="PANTHER" id="PTHR42877:SF4">
    <property type="entry name" value="FAD_NAD(P)-BINDING DOMAIN-CONTAINING PROTEIN-RELATED"/>
    <property type="match status" value="1"/>
</dbReference>
<dbReference type="AlphaFoldDB" id="A0AAV9MST7"/>
<evidence type="ECO:0000256" key="2">
    <source>
        <dbReference type="ARBA" id="ARBA00010139"/>
    </source>
</evidence>
<evidence type="ECO:0000256" key="3">
    <source>
        <dbReference type="SAM" id="Phobius"/>
    </source>
</evidence>
<dbReference type="InterPro" id="IPR036188">
    <property type="entry name" value="FAD/NAD-bd_sf"/>
</dbReference>
<evidence type="ECO:0000256" key="1">
    <source>
        <dbReference type="ARBA" id="ARBA00001974"/>
    </source>
</evidence>
<keyword evidence="3" id="KW-0812">Transmembrane</keyword>
<evidence type="ECO:0008006" key="6">
    <source>
        <dbReference type="Google" id="ProtNLM"/>
    </source>
</evidence>
<dbReference type="Proteomes" id="UP001358417">
    <property type="component" value="Unassembled WGS sequence"/>
</dbReference>
<dbReference type="EMBL" id="JAVRRD010000049">
    <property type="protein sequence ID" value="KAK5044464.1"/>
    <property type="molecule type" value="Genomic_DNA"/>
</dbReference>
<keyword evidence="3" id="KW-1133">Transmembrane helix</keyword>
<dbReference type="SUPFAM" id="SSF51905">
    <property type="entry name" value="FAD/NAD(P)-binding domain"/>
    <property type="match status" value="3"/>
</dbReference>
<dbReference type="Gene3D" id="3.50.50.60">
    <property type="entry name" value="FAD/NAD(P)-binding domain"/>
    <property type="match status" value="2"/>
</dbReference>
<name>A0AAV9MST7_9EURO</name>
<dbReference type="InterPro" id="IPR051209">
    <property type="entry name" value="FAD-bind_Monooxygenase_sf"/>
</dbReference>
<comment type="similarity">
    <text evidence="2">Belongs to the FAD-binding monooxygenase family.</text>
</comment>
<dbReference type="RefSeq" id="XP_064700125.1">
    <property type="nucleotide sequence ID" value="XM_064854279.1"/>
</dbReference>
<protein>
    <recommendedName>
        <fullName evidence="6">FAD/NAD(P)-binding domain-containing protein</fullName>
    </recommendedName>
</protein>
<comment type="caution">
    <text evidence="4">The sequence shown here is derived from an EMBL/GenBank/DDBJ whole genome shotgun (WGS) entry which is preliminary data.</text>
</comment>
<evidence type="ECO:0000313" key="4">
    <source>
        <dbReference type="EMBL" id="KAK5044464.1"/>
    </source>
</evidence>
<keyword evidence="5" id="KW-1185">Reference proteome</keyword>
<proteinExistence type="inferred from homology"/>
<organism evidence="4 5">
    <name type="scientific">Exophiala bonariae</name>
    <dbReference type="NCBI Taxonomy" id="1690606"/>
    <lineage>
        <taxon>Eukaryota</taxon>
        <taxon>Fungi</taxon>
        <taxon>Dikarya</taxon>
        <taxon>Ascomycota</taxon>
        <taxon>Pezizomycotina</taxon>
        <taxon>Eurotiomycetes</taxon>
        <taxon>Chaetothyriomycetidae</taxon>
        <taxon>Chaetothyriales</taxon>
        <taxon>Herpotrichiellaceae</taxon>
        <taxon>Exophiala</taxon>
    </lineage>
</organism>
<evidence type="ECO:0000313" key="5">
    <source>
        <dbReference type="Proteomes" id="UP001358417"/>
    </source>
</evidence>
<sequence>MASNVTAPQWDRGHIKDPAVLIIGAGISGLCAAIDLIRFNGTRNCLLSRKQTKSEELGTITSIRDAAVMPNANWSREYPGQEEIHQYLIGVAQKWGLYRHIRFNTEVDEAHWQEKDKQWQTAVRVTGGKAAEFGDRYNVKSDFLISCNNPMDEKRVAIIGNGATAAQIVPEIAKVAKDLTVFQRTPNWIVPRADQAITKSRQAIYKYIPAWRRRYRAQLMDLRESFYDAAVVEDSNMNNEIIAASTAMLKSQLTRKPELINVLTPDYPPGCKRIIISDDYYPALNRPNVHLETLAIHKITPSGIMRGGKELKLDAIILATGFRTGQFLTPTKLFGVGGRPLQQVWSQGVQAYLGITAASLPNFAMLYGPNTNLGHNSIILMIEAQSRYVARMILEVTKARERGETLKIVPRQTKLDAYNREIQERLAKSTFASPKCNSWYKTEAGVVINNWSGNVLEYQSLLSSVDWSDFELSGSAAANVSEARSSYIGRVVEESPGWLALAQTSAVTILLVAATAMVLSRFLIPSVCVFL</sequence>
<accession>A0AAV9MST7</accession>
<dbReference type="PANTHER" id="PTHR42877">
    <property type="entry name" value="L-ORNITHINE N(5)-MONOOXYGENASE-RELATED"/>
    <property type="match status" value="1"/>
</dbReference>
<keyword evidence="3" id="KW-0472">Membrane</keyword>
<reference evidence="4 5" key="1">
    <citation type="submission" date="2023-08" db="EMBL/GenBank/DDBJ databases">
        <title>Black Yeasts Isolated from many extreme environments.</title>
        <authorList>
            <person name="Coleine C."/>
            <person name="Stajich J.E."/>
            <person name="Selbmann L."/>
        </authorList>
    </citation>
    <scope>NUCLEOTIDE SEQUENCE [LARGE SCALE GENOMIC DNA]</scope>
    <source>
        <strain evidence="4 5">CCFEE 5792</strain>
    </source>
</reference>
<dbReference type="GeneID" id="89978900"/>
<gene>
    <name evidence="4" type="ORF">LTR84_010745</name>
</gene>
<feature type="transmembrane region" description="Helical" evidence="3">
    <location>
        <begin position="20"/>
        <end position="39"/>
    </location>
</feature>